<sequence>MKCPYCTSEIAREALVCPVCRRDLFLFKPLLARIAELEAQLADQPAIADLQARLRALEGQGGTADAAPLAPSPAAPATIGAGDWLRYWGMPLLLLLVAHGLIVVLFDLNTLYLRLVSLLIPLPFGFLLLRNAPRSLVKGALAAFAMAALAVLGMSGVVAYTDGVPWLPQGRVEWREFAEYAASVGFSYLTGMLLGRLRANRPVVLAEAELQGNGLTLALARHLVSGPPSIEKIQDSVRKINEVSSSLVAIGTTALSIYTGLKGLLG</sequence>
<gene>
    <name evidence="2" type="ORF">OTERR_11210</name>
</gene>
<feature type="transmembrane region" description="Helical" evidence="1">
    <location>
        <begin position="180"/>
        <end position="197"/>
    </location>
</feature>
<evidence type="ECO:0000313" key="3">
    <source>
        <dbReference type="Proteomes" id="UP000323671"/>
    </source>
</evidence>
<keyword evidence="1" id="KW-1133">Transmembrane helix</keyword>
<name>A0A5C1E8R3_9RHOO</name>
<feature type="transmembrane region" description="Helical" evidence="1">
    <location>
        <begin position="112"/>
        <end position="129"/>
    </location>
</feature>
<accession>A0A5C1E8R3</accession>
<protein>
    <submittedName>
        <fullName evidence="2">Uncharacterized protein</fullName>
    </submittedName>
</protein>
<dbReference type="AlphaFoldDB" id="A0A5C1E8R3"/>
<feature type="transmembrane region" description="Helical" evidence="1">
    <location>
        <begin position="87"/>
        <end position="106"/>
    </location>
</feature>
<feature type="transmembrane region" description="Helical" evidence="1">
    <location>
        <begin position="141"/>
        <end position="160"/>
    </location>
</feature>
<dbReference type="RefSeq" id="WP_054622433.1">
    <property type="nucleotide sequence ID" value="NZ_CP022579.1"/>
</dbReference>
<keyword evidence="1" id="KW-0812">Transmembrane</keyword>
<dbReference type="KEGG" id="otr:OTERR_11210"/>
<evidence type="ECO:0000256" key="1">
    <source>
        <dbReference type="SAM" id="Phobius"/>
    </source>
</evidence>
<organism evidence="2 3">
    <name type="scientific">Oryzomicrobium terrae</name>
    <dbReference type="NCBI Taxonomy" id="1735038"/>
    <lineage>
        <taxon>Bacteria</taxon>
        <taxon>Pseudomonadati</taxon>
        <taxon>Pseudomonadota</taxon>
        <taxon>Betaproteobacteria</taxon>
        <taxon>Rhodocyclales</taxon>
        <taxon>Rhodocyclaceae</taxon>
        <taxon>Oryzomicrobium</taxon>
    </lineage>
</organism>
<evidence type="ECO:0000313" key="2">
    <source>
        <dbReference type="EMBL" id="QEL64597.1"/>
    </source>
</evidence>
<dbReference type="Proteomes" id="UP000323671">
    <property type="component" value="Chromosome"/>
</dbReference>
<dbReference type="EMBL" id="CP022579">
    <property type="protein sequence ID" value="QEL64597.1"/>
    <property type="molecule type" value="Genomic_DNA"/>
</dbReference>
<reference evidence="2 3" key="1">
    <citation type="submission" date="2017-07" db="EMBL/GenBank/DDBJ databases">
        <title>Complete genome sequence of Oryzomicrobium terrae TPP412.</title>
        <authorList>
            <person name="Chiu L.-W."/>
            <person name="Lo K.-J."/>
            <person name="Tsai Y.-M."/>
            <person name="Lin S.-S."/>
            <person name="Kuo C.-H."/>
            <person name="Liu C.-T."/>
        </authorList>
    </citation>
    <scope>NUCLEOTIDE SEQUENCE [LARGE SCALE GENOMIC DNA]</scope>
    <source>
        <strain evidence="2 3">TPP412</strain>
    </source>
</reference>
<keyword evidence="1" id="KW-0472">Membrane</keyword>
<keyword evidence="3" id="KW-1185">Reference proteome</keyword>
<proteinExistence type="predicted"/>